<dbReference type="PANTHER" id="PTHR46401:SF2">
    <property type="entry name" value="GLYCOSYLTRANSFERASE WBBK-RELATED"/>
    <property type="match status" value="1"/>
</dbReference>
<feature type="domain" description="Glycosyl transferase family 1" evidence="2">
    <location>
        <begin position="189"/>
        <end position="351"/>
    </location>
</feature>
<comment type="caution">
    <text evidence="3">The sequence shown here is derived from an EMBL/GenBank/DDBJ whole genome shotgun (WGS) entry which is preliminary data.</text>
</comment>
<protein>
    <recommendedName>
        <fullName evidence="2">Glycosyl transferase family 1 domain-containing protein</fullName>
    </recommendedName>
</protein>
<sequence>MIIGLNGQMLTIDKFAGPEVYTFNVFKNIALTDKENKYIVYFNSEPSKKFWEELTYKNPNFSYKVLDGRFSWTQWGLLWELLLHPVAIFFGATHTIPVIQHPKTRMISMIHGLEYKVNKQYEKNSFKYLLHPIILWWVLRFSKIIVVPSTATKNALINNKFFLFNSKKIIIINEGVSDKFFKRSQEEVDEIKRKYEIDYKKYLIFVSTIQPRKNIPIMVNAFSKVVIENDNIGLLICGKLGWLYQESLESPKRYGVEKNVKFVGRVTDDDLPVLLSGAKYFISLSLEEGFGIPLLEAMACQLPSIVSDIPSFKEIGEDTQIYVDPQNLEKITDILKNALNSPTDQNKINKAYELSKKYTWEKTSSTLISLFNSFNKNR</sequence>
<dbReference type="GO" id="GO:0016757">
    <property type="term" value="F:glycosyltransferase activity"/>
    <property type="evidence" value="ECO:0007669"/>
    <property type="project" value="InterPro"/>
</dbReference>
<dbReference type="InterPro" id="IPR001296">
    <property type="entry name" value="Glyco_trans_1"/>
</dbReference>
<dbReference type="AlphaFoldDB" id="A0A1F4UQB3"/>
<gene>
    <name evidence="3" type="ORF">A2V49_02175</name>
</gene>
<dbReference type="PANTHER" id="PTHR46401">
    <property type="entry name" value="GLYCOSYLTRANSFERASE WBBK-RELATED"/>
    <property type="match status" value="1"/>
</dbReference>
<dbReference type="EMBL" id="MEUV01000005">
    <property type="protein sequence ID" value="OGC46383.1"/>
    <property type="molecule type" value="Genomic_DNA"/>
</dbReference>
<dbReference type="Gene3D" id="3.40.50.2000">
    <property type="entry name" value="Glycogen Phosphorylase B"/>
    <property type="match status" value="2"/>
</dbReference>
<proteinExistence type="predicted"/>
<evidence type="ECO:0000259" key="2">
    <source>
        <dbReference type="Pfam" id="PF00534"/>
    </source>
</evidence>
<reference evidence="3 4" key="1">
    <citation type="journal article" date="2016" name="Nat. Commun.">
        <title>Thousands of microbial genomes shed light on interconnected biogeochemical processes in an aquifer system.</title>
        <authorList>
            <person name="Anantharaman K."/>
            <person name="Brown C.T."/>
            <person name="Hug L.A."/>
            <person name="Sharon I."/>
            <person name="Castelle C.J."/>
            <person name="Probst A.J."/>
            <person name="Thomas B.C."/>
            <person name="Singh A."/>
            <person name="Wilkins M.J."/>
            <person name="Karaoz U."/>
            <person name="Brodie E.L."/>
            <person name="Williams K.H."/>
            <person name="Hubbard S.S."/>
            <person name="Banfield J.F."/>
        </authorList>
    </citation>
    <scope>NUCLEOTIDE SEQUENCE [LARGE SCALE GENOMIC DNA]</scope>
</reference>
<evidence type="ECO:0000313" key="4">
    <source>
        <dbReference type="Proteomes" id="UP000178615"/>
    </source>
</evidence>
<accession>A0A1F4UQB3</accession>
<organism evidence="3 4">
    <name type="scientific">candidate division WWE3 bacterium RBG_19FT_COMBO_34_6</name>
    <dbReference type="NCBI Taxonomy" id="1802612"/>
    <lineage>
        <taxon>Bacteria</taxon>
        <taxon>Katanobacteria</taxon>
    </lineage>
</organism>
<evidence type="ECO:0000256" key="1">
    <source>
        <dbReference type="ARBA" id="ARBA00022679"/>
    </source>
</evidence>
<dbReference type="SUPFAM" id="SSF53756">
    <property type="entry name" value="UDP-Glycosyltransferase/glycogen phosphorylase"/>
    <property type="match status" value="1"/>
</dbReference>
<name>A0A1F4UQB3_UNCKA</name>
<keyword evidence="1" id="KW-0808">Transferase</keyword>
<dbReference type="Proteomes" id="UP000178615">
    <property type="component" value="Unassembled WGS sequence"/>
</dbReference>
<dbReference type="CDD" id="cd03809">
    <property type="entry name" value="GT4_MtfB-like"/>
    <property type="match status" value="1"/>
</dbReference>
<evidence type="ECO:0000313" key="3">
    <source>
        <dbReference type="EMBL" id="OGC46383.1"/>
    </source>
</evidence>
<dbReference type="Pfam" id="PF00534">
    <property type="entry name" value="Glycos_transf_1"/>
    <property type="match status" value="1"/>
</dbReference>